<reference evidence="2" key="1">
    <citation type="journal article" date="2014" name="Int. J. Syst. Evol. Microbiol.">
        <title>Complete genome sequence of Corynebacterium casei LMG S-19264T (=DSM 44701T), isolated from a smear-ripened cheese.</title>
        <authorList>
            <consortium name="US DOE Joint Genome Institute (JGI-PGF)"/>
            <person name="Walter F."/>
            <person name="Albersmeier A."/>
            <person name="Kalinowski J."/>
            <person name="Ruckert C."/>
        </authorList>
    </citation>
    <scope>NUCLEOTIDE SEQUENCE</scope>
    <source>
        <strain evidence="2">JCM 4815</strain>
    </source>
</reference>
<evidence type="ECO:0000313" key="2">
    <source>
        <dbReference type="EMBL" id="GGY96283.1"/>
    </source>
</evidence>
<dbReference type="AlphaFoldDB" id="A0A918PBH4"/>
<keyword evidence="1" id="KW-0472">Membrane</keyword>
<name>A0A918PBH4_9ACTN</name>
<protein>
    <recommendedName>
        <fullName evidence="4">ABC transporter permease</fullName>
    </recommendedName>
</protein>
<comment type="caution">
    <text evidence="2">The sequence shown here is derived from an EMBL/GenBank/DDBJ whole genome shotgun (WGS) entry which is preliminary data.</text>
</comment>
<dbReference type="EMBL" id="BMVW01000001">
    <property type="protein sequence ID" value="GGY96283.1"/>
    <property type="molecule type" value="Genomic_DNA"/>
</dbReference>
<keyword evidence="1" id="KW-0812">Transmembrane</keyword>
<keyword evidence="1" id="KW-1133">Transmembrane helix</keyword>
<proteinExistence type="predicted"/>
<feature type="transmembrane region" description="Helical" evidence="1">
    <location>
        <begin position="215"/>
        <end position="233"/>
    </location>
</feature>
<gene>
    <name evidence="2" type="ORF">GCM10010365_14040</name>
</gene>
<keyword evidence="3" id="KW-1185">Reference proteome</keyword>
<feature type="transmembrane region" description="Helical" evidence="1">
    <location>
        <begin position="101"/>
        <end position="119"/>
    </location>
</feature>
<feature type="transmembrane region" description="Helical" evidence="1">
    <location>
        <begin position="38"/>
        <end position="57"/>
    </location>
</feature>
<feature type="transmembrane region" description="Helical" evidence="1">
    <location>
        <begin position="186"/>
        <end position="208"/>
    </location>
</feature>
<feature type="transmembrane region" description="Helical" evidence="1">
    <location>
        <begin position="140"/>
        <end position="166"/>
    </location>
</feature>
<evidence type="ECO:0008006" key="4">
    <source>
        <dbReference type="Google" id="ProtNLM"/>
    </source>
</evidence>
<reference evidence="2" key="2">
    <citation type="submission" date="2020-09" db="EMBL/GenBank/DDBJ databases">
        <authorList>
            <person name="Sun Q."/>
            <person name="Ohkuma M."/>
        </authorList>
    </citation>
    <scope>NUCLEOTIDE SEQUENCE</scope>
    <source>
        <strain evidence="2">JCM 4815</strain>
    </source>
</reference>
<accession>A0A918PBH4</accession>
<evidence type="ECO:0000256" key="1">
    <source>
        <dbReference type="SAM" id="Phobius"/>
    </source>
</evidence>
<sequence>MSTVSAEATTAGATTAEAPSTPFRGLVRTVLRLHRSALWFWVLFLAVAAGALLWAYGPGSDAAWQEYRTAGCAQGGLSPGCNTRVPAYQWFFTVTDTASELLYSVPLLTAAWAGSALIGREIENGTTAVVWTQSVSPARWLAAKLAVPAALLVAGTAVLSLLHRTVWSADRELWDSMGLEWHEGSIYTANGTLLTAYTLLGLAVGVLAGLIVRSALPALAGAAIGFAVLLNVIDSLRTHLWPVETLTREDGYPDYIGMVVGDGALTSTGARVSDPICVDDAACLARHDVVGFYRDYHPSSHFWPLQLMETGIVLAVAAVAVAAAFALLRRRTA</sequence>
<dbReference type="RefSeq" id="WP_189856200.1">
    <property type="nucleotide sequence ID" value="NZ_BMVW01000001.1"/>
</dbReference>
<evidence type="ECO:0000313" key="3">
    <source>
        <dbReference type="Proteomes" id="UP000622166"/>
    </source>
</evidence>
<dbReference type="Proteomes" id="UP000622166">
    <property type="component" value="Unassembled WGS sequence"/>
</dbReference>
<organism evidence="2 3">
    <name type="scientific">Streptomyces poonensis</name>
    <dbReference type="NCBI Taxonomy" id="68255"/>
    <lineage>
        <taxon>Bacteria</taxon>
        <taxon>Bacillati</taxon>
        <taxon>Actinomycetota</taxon>
        <taxon>Actinomycetes</taxon>
        <taxon>Kitasatosporales</taxon>
        <taxon>Streptomycetaceae</taxon>
        <taxon>Streptomyces</taxon>
    </lineage>
</organism>
<feature type="transmembrane region" description="Helical" evidence="1">
    <location>
        <begin position="307"/>
        <end position="328"/>
    </location>
</feature>